<dbReference type="AlphaFoldDB" id="A0A1M5FYE9"/>
<dbReference type="OrthoDB" id="5372616at2"/>
<protein>
    <recommendedName>
        <fullName evidence="10">Thiamine pyrimidine synthase</fullName>
    </recommendedName>
</protein>
<dbReference type="PANTHER" id="PTHR31528:SF1">
    <property type="entry name" value="4-AMINO-5-HYDROXYMETHYL-2-METHYLPYRIMIDINE PHOSPHATE SYNTHASE THI11-RELATED"/>
    <property type="match status" value="1"/>
</dbReference>
<evidence type="ECO:0000259" key="13">
    <source>
        <dbReference type="Pfam" id="PF09084"/>
    </source>
</evidence>
<evidence type="ECO:0000256" key="1">
    <source>
        <dbReference type="ARBA" id="ARBA00003469"/>
    </source>
</evidence>
<evidence type="ECO:0000256" key="11">
    <source>
        <dbReference type="ARBA" id="ARBA00048179"/>
    </source>
</evidence>
<name>A0A1M5FYE9_9HYPH</name>
<keyword evidence="15" id="KW-1185">Reference proteome</keyword>
<evidence type="ECO:0000313" key="15">
    <source>
        <dbReference type="Proteomes" id="UP000184485"/>
    </source>
</evidence>
<dbReference type="Proteomes" id="UP000184485">
    <property type="component" value="Unassembled WGS sequence"/>
</dbReference>
<keyword evidence="9" id="KW-0408">Iron</keyword>
<feature type="domain" description="SsuA/THI5-like" evidence="13">
    <location>
        <begin position="42"/>
        <end position="253"/>
    </location>
</feature>
<evidence type="ECO:0000313" key="14">
    <source>
        <dbReference type="EMBL" id="SHF96434.1"/>
    </source>
</evidence>
<proteinExistence type="inferred from homology"/>
<evidence type="ECO:0000256" key="12">
    <source>
        <dbReference type="SAM" id="SignalP"/>
    </source>
</evidence>
<comment type="similarity">
    <text evidence="3">Belongs to the NMT1/THI5 family.</text>
</comment>
<evidence type="ECO:0000256" key="4">
    <source>
        <dbReference type="ARBA" id="ARBA00011738"/>
    </source>
</evidence>
<dbReference type="GO" id="GO:0009228">
    <property type="term" value="P:thiamine biosynthetic process"/>
    <property type="evidence" value="ECO:0007669"/>
    <property type="project" value="UniProtKB-KW"/>
</dbReference>
<keyword evidence="12" id="KW-0732">Signal</keyword>
<keyword evidence="5" id="KW-0808">Transferase</keyword>
<evidence type="ECO:0000256" key="10">
    <source>
        <dbReference type="ARBA" id="ARBA00033171"/>
    </source>
</evidence>
<dbReference type="SUPFAM" id="SSF53850">
    <property type="entry name" value="Periplasmic binding protein-like II"/>
    <property type="match status" value="1"/>
</dbReference>
<keyword evidence="8" id="KW-0784">Thiamine biosynthesis</keyword>
<comment type="pathway">
    <text evidence="2">Cofactor biosynthesis; thiamine diphosphate biosynthesis.</text>
</comment>
<dbReference type="InterPro" id="IPR027939">
    <property type="entry name" value="NMT1/THI5"/>
</dbReference>
<dbReference type="Pfam" id="PF09084">
    <property type="entry name" value="NMT1"/>
    <property type="match status" value="1"/>
</dbReference>
<dbReference type="RefSeq" id="WP_073054638.1">
    <property type="nucleotide sequence ID" value="NZ_FQUP01000003.1"/>
</dbReference>
<comment type="catalytic activity">
    <reaction evidence="11">
        <text>N(6)-(pyridoxal phosphate)-L-lysyl-[4-amino-5-hydroxymethyl-2-methylpyrimidine phosphate synthase] + L-histidyl-[4-amino-5-hydroxymethyl-2-methylpyrimidine phosphate synthase] + 2 Fe(3+) + 4 H2O = L-lysyl-[4-amino-5-hydroxymethyl-2-methylpyrimidine phosphate synthase] + (2S)-2-amino-5-hydroxy-4-oxopentanoyl-[4-amino-5-hydroxymethyl-2-methylpyrimidine phosphate synthase] + 4-amino-2-methyl-5-(phosphooxymethyl)pyrimidine + 3-oxopropanoate + 2 Fe(2+) + 2 H(+)</text>
        <dbReference type="Rhea" id="RHEA:65756"/>
        <dbReference type="Rhea" id="RHEA-COMP:16892"/>
        <dbReference type="Rhea" id="RHEA-COMP:16893"/>
        <dbReference type="Rhea" id="RHEA-COMP:16894"/>
        <dbReference type="Rhea" id="RHEA-COMP:16895"/>
        <dbReference type="ChEBI" id="CHEBI:15377"/>
        <dbReference type="ChEBI" id="CHEBI:15378"/>
        <dbReference type="ChEBI" id="CHEBI:29033"/>
        <dbReference type="ChEBI" id="CHEBI:29034"/>
        <dbReference type="ChEBI" id="CHEBI:29969"/>
        <dbReference type="ChEBI" id="CHEBI:29979"/>
        <dbReference type="ChEBI" id="CHEBI:33190"/>
        <dbReference type="ChEBI" id="CHEBI:58354"/>
        <dbReference type="ChEBI" id="CHEBI:143915"/>
        <dbReference type="ChEBI" id="CHEBI:157692"/>
    </reaction>
    <physiologicalReaction direction="left-to-right" evidence="11">
        <dbReference type="Rhea" id="RHEA:65757"/>
    </physiologicalReaction>
</comment>
<evidence type="ECO:0000256" key="9">
    <source>
        <dbReference type="ARBA" id="ARBA00023004"/>
    </source>
</evidence>
<evidence type="ECO:0000256" key="5">
    <source>
        <dbReference type="ARBA" id="ARBA00022679"/>
    </source>
</evidence>
<evidence type="ECO:0000256" key="7">
    <source>
        <dbReference type="ARBA" id="ARBA00022898"/>
    </source>
</evidence>
<gene>
    <name evidence="14" type="ORF">SAMN02745157_3215</name>
</gene>
<organism evidence="14 15">
    <name type="scientific">Kaistia soli DSM 19436</name>
    <dbReference type="NCBI Taxonomy" id="1122133"/>
    <lineage>
        <taxon>Bacteria</taxon>
        <taxon>Pseudomonadati</taxon>
        <taxon>Pseudomonadota</taxon>
        <taxon>Alphaproteobacteria</taxon>
        <taxon>Hyphomicrobiales</taxon>
        <taxon>Kaistiaceae</taxon>
        <taxon>Kaistia</taxon>
    </lineage>
</organism>
<evidence type="ECO:0000256" key="3">
    <source>
        <dbReference type="ARBA" id="ARBA00009406"/>
    </source>
</evidence>
<dbReference type="GO" id="GO:0016740">
    <property type="term" value="F:transferase activity"/>
    <property type="evidence" value="ECO:0007669"/>
    <property type="project" value="UniProtKB-KW"/>
</dbReference>
<dbReference type="InterPro" id="IPR015168">
    <property type="entry name" value="SsuA/THI5"/>
</dbReference>
<comment type="subunit">
    <text evidence="4">Homodimer.</text>
</comment>
<sequence>MSTSITQGIAAAFLAAITGIAAIDSAAAADPVSVRLKWVAQAQFAGVYVAKAKGFYEAAGLDMTINPGGPNVNVETLVASGADTFGIASGTEGVLYAREKKLPLVAIGMSQQITPFAYVAYTESGINSVKDFKGKRVATWMVGPQYTLYSVLAAEGLKQDEVNIVSQPFSMQPFIDKQFDVATVTLYNELNTLKEQGITNIKVFMPDDSGVTTQQDAIVTSETMIKDKPAEVQAFLDATLKGWKYAFEHKSEAVDIVMAAGSGLERKHQELMLDEIERVMTAKAGTTEGLGYMDMKSIETVQADLIKFGAMKTPVDLKSAFDSAFWAKVPDADKKM</sequence>
<feature type="signal peptide" evidence="12">
    <location>
        <begin position="1"/>
        <end position="28"/>
    </location>
</feature>
<dbReference type="STRING" id="1122133.SAMN02745157_3215"/>
<reference evidence="14 15" key="1">
    <citation type="submission" date="2016-11" db="EMBL/GenBank/DDBJ databases">
        <authorList>
            <person name="Jaros S."/>
            <person name="Januszkiewicz K."/>
            <person name="Wedrychowicz H."/>
        </authorList>
    </citation>
    <scope>NUCLEOTIDE SEQUENCE [LARGE SCALE GENOMIC DNA]</scope>
    <source>
        <strain evidence="14 15">DSM 19436</strain>
    </source>
</reference>
<comment type="function">
    <text evidence="1">Responsible for the formation of the pyrimidine heterocycle in the thiamine biosynthesis pathway. Catalyzes the formation of hydroxymethylpyrimidine phosphate (HMP-P) from histidine and pyridoxal phosphate (PLP). The protein uses PLP and the active site histidine to form HMP-P, generating an inactive enzyme. The enzyme can only undergo a single turnover, which suggests it is a suicide enzyme.</text>
</comment>
<keyword evidence="6" id="KW-0479">Metal-binding</keyword>
<evidence type="ECO:0000256" key="6">
    <source>
        <dbReference type="ARBA" id="ARBA00022723"/>
    </source>
</evidence>
<dbReference type="EMBL" id="FQUP01000003">
    <property type="protein sequence ID" value="SHF96434.1"/>
    <property type="molecule type" value="Genomic_DNA"/>
</dbReference>
<dbReference type="Gene3D" id="3.40.190.10">
    <property type="entry name" value="Periplasmic binding protein-like II"/>
    <property type="match status" value="2"/>
</dbReference>
<feature type="chain" id="PRO_5009910280" description="Thiamine pyrimidine synthase" evidence="12">
    <location>
        <begin position="29"/>
        <end position="336"/>
    </location>
</feature>
<keyword evidence="7" id="KW-0663">Pyridoxal phosphate</keyword>
<evidence type="ECO:0000256" key="8">
    <source>
        <dbReference type="ARBA" id="ARBA00022977"/>
    </source>
</evidence>
<evidence type="ECO:0000256" key="2">
    <source>
        <dbReference type="ARBA" id="ARBA00004948"/>
    </source>
</evidence>
<dbReference type="PANTHER" id="PTHR31528">
    <property type="entry name" value="4-AMINO-5-HYDROXYMETHYL-2-METHYLPYRIMIDINE PHOSPHATE SYNTHASE THI11-RELATED"/>
    <property type="match status" value="1"/>
</dbReference>
<dbReference type="GO" id="GO:0046872">
    <property type="term" value="F:metal ion binding"/>
    <property type="evidence" value="ECO:0007669"/>
    <property type="project" value="UniProtKB-KW"/>
</dbReference>
<accession>A0A1M5FYE9</accession>